<dbReference type="AlphaFoldDB" id="A0A507DWJ8"/>
<dbReference type="Gene3D" id="3.40.50.1000">
    <property type="entry name" value="HAD superfamily/HAD-like"/>
    <property type="match status" value="1"/>
</dbReference>
<dbReference type="STRING" id="109895.A0A507DWJ8"/>
<dbReference type="EMBL" id="QEAQ01000092">
    <property type="protein sequence ID" value="TPX55881.1"/>
    <property type="molecule type" value="Genomic_DNA"/>
</dbReference>
<dbReference type="InterPro" id="IPR006549">
    <property type="entry name" value="HAD-SF_hydro_IIIA"/>
</dbReference>
<dbReference type="NCBIfam" id="TIGR01664">
    <property type="entry name" value="DNA-3'-Pase"/>
    <property type="match status" value="1"/>
</dbReference>
<dbReference type="InterPro" id="IPR036412">
    <property type="entry name" value="HAD-like_sf"/>
</dbReference>
<proteinExistence type="predicted"/>
<protein>
    <recommendedName>
        <fullName evidence="4">Polynucleotide kinase 3'-phosphatase</fullName>
    </recommendedName>
</protein>
<name>A0A507DWJ8_9FUNG</name>
<dbReference type="GO" id="GO:0006281">
    <property type="term" value="P:DNA repair"/>
    <property type="evidence" value="ECO:0007669"/>
    <property type="project" value="TreeGrafter"/>
</dbReference>
<feature type="region of interest" description="Disordered" evidence="1">
    <location>
        <begin position="89"/>
        <end position="110"/>
    </location>
</feature>
<dbReference type="NCBIfam" id="TIGR01662">
    <property type="entry name" value="HAD-SF-IIIA"/>
    <property type="match status" value="1"/>
</dbReference>
<organism evidence="2 3">
    <name type="scientific">Powellomyces hirtus</name>
    <dbReference type="NCBI Taxonomy" id="109895"/>
    <lineage>
        <taxon>Eukaryota</taxon>
        <taxon>Fungi</taxon>
        <taxon>Fungi incertae sedis</taxon>
        <taxon>Chytridiomycota</taxon>
        <taxon>Chytridiomycota incertae sedis</taxon>
        <taxon>Chytridiomycetes</taxon>
        <taxon>Spizellomycetales</taxon>
        <taxon>Powellomycetaceae</taxon>
        <taxon>Powellomyces</taxon>
    </lineage>
</organism>
<dbReference type="GO" id="GO:0003690">
    <property type="term" value="F:double-stranded DNA binding"/>
    <property type="evidence" value="ECO:0007669"/>
    <property type="project" value="TreeGrafter"/>
</dbReference>
<sequence>MTTKRKGRDEESQSEEEPHSCETMILVESDSDAIIVEPFAPKRPRNGTASMDGTDSKCNTTVSETVVQVSVVDKQATGKVANEDTKLTTASTTVTTTSTTTTSSTTSSKPPVHPFFTQNLKSPSTIPLLFNSLGSVKWTQASSILIATFGAQTPRAKIAAFDFDGTISTVKGTHTHAKHADDWRFFDASIPERLATLHYEEGYRVVFFSNQKDICKANQNKRKIGFMGRIENVMNAMHTHAKKKATATTANPDIHPPPVLVFAAVADDWNRKPRPGMWETFERDHNGTVPVDRAASFYVGDAAGRLAGHRAGAKKDFADTDYKFARNVGCAFYTPEQFFKYPSMDALRAADPLPPHVTHHSHLAPTPLFDPREYLRQYRDNPPPAPPSPSAPAATPELILAVGSPASGKTTYCKRHYVNNPAMHTYVHVNQDTLKSRDKCLRATEDALAEGKSVVVDNTNPDAATRRLYFAAAARAAAKRASNNSSTSSISNDTVDPIPVTCLYFTADQDLCQHNNVYRAYMSARDQEGRWEDHPHQAAPTAKSTSSTTKRNGKTKTAPPPSDSHHPSTPPSPPIPRLPTMAFRSFTSRLEPPTMQEGYVAIIHIPFVPRFATHEEEHAWGLFFV</sequence>
<evidence type="ECO:0000313" key="3">
    <source>
        <dbReference type="Proteomes" id="UP000318582"/>
    </source>
</evidence>
<dbReference type="InterPro" id="IPR006551">
    <property type="entry name" value="Polynucleotide_phosphatase"/>
</dbReference>
<dbReference type="PANTHER" id="PTHR12083">
    <property type="entry name" value="BIFUNCTIONAL POLYNUCLEOTIDE PHOSPHATASE/KINASE"/>
    <property type="match status" value="1"/>
</dbReference>
<dbReference type="SUPFAM" id="SSF56784">
    <property type="entry name" value="HAD-like"/>
    <property type="match status" value="1"/>
</dbReference>
<dbReference type="Pfam" id="PF08645">
    <property type="entry name" value="PNK3P"/>
    <property type="match status" value="1"/>
</dbReference>
<feature type="region of interest" description="Disordered" evidence="1">
    <location>
        <begin position="528"/>
        <end position="580"/>
    </location>
</feature>
<dbReference type="InterPro" id="IPR027417">
    <property type="entry name" value="P-loop_NTPase"/>
</dbReference>
<dbReference type="Pfam" id="PF13671">
    <property type="entry name" value="AAA_33"/>
    <property type="match status" value="1"/>
</dbReference>
<dbReference type="Proteomes" id="UP000318582">
    <property type="component" value="Unassembled WGS sequence"/>
</dbReference>
<evidence type="ECO:0000256" key="1">
    <source>
        <dbReference type="SAM" id="MobiDB-lite"/>
    </source>
</evidence>
<dbReference type="Gene3D" id="3.40.50.300">
    <property type="entry name" value="P-loop containing nucleotide triphosphate hydrolases"/>
    <property type="match status" value="1"/>
</dbReference>
<comment type="caution">
    <text evidence="2">The sequence shown here is derived from an EMBL/GenBank/DDBJ whole genome shotgun (WGS) entry which is preliminary data.</text>
</comment>
<evidence type="ECO:0000313" key="2">
    <source>
        <dbReference type="EMBL" id="TPX55881.1"/>
    </source>
</evidence>
<dbReference type="GO" id="GO:0046404">
    <property type="term" value="F:ATP-dependent polydeoxyribonucleotide 5'-hydroxyl-kinase activity"/>
    <property type="evidence" value="ECO:0007669"/>
    <property type="project" value="TreeGrafter"/>
</dbReference>
<feature type="region of interest" description="Disordered" evidence="1">
    <location>
        <begin position="375"/>
        <end position="394"/>
    </location>
</feature>
<dbReference type="GO" id="GO:0046403">
    <property type="term" value="F:polynucleotide 3'-phosphatase activity"/>
    <property type="evidence" value="ECO:0007669"/>
    <property type="project" value="TreeGrafter"/>
</dbReference>
<dbReference type="InterPro" id="IPR023214">
    <property type="entry name" value="HAD_sf"/>
</dbReference>
<feature type="compositionally biased region" description="Pro residues" evidence="1">
    <location>
        <begin position="558"/>
        <end position="577"/>
    </location>
</feature>
<dbReference type="PANTHER" id="PTHR12083:SF9">
    <property type="entry name" value="BIFUNCTIONAL POLYNUCLEOTIDE PHOSPHATASE_KINASE"/>
    <property type="match status" value="1"/>
</dbReference>
<feature type="compositionally biased region" description="Low complexity" evidence="1">
    <location>
        <begin position="89"/>
        <end position="108"/>
    </location>
</feature>
<feature type="compositionally biased region" description="Low complexity" evidence="1">
    <location>
        <begin position="538"/>
        <end position="550"/>
    </location>
</feature>
<keyword evidence="3" id="KW-1185">Reference proteome</keyword>
<feature type="region of interest" description="Disordered" evidence="1">
    <location>
        <begin position="1"/>
        <end position="21"/>
    </location>
</feature>
<feature type="compositionally biased region" description="Pro residues" evidence="1">
    <location>
        <begin position="381"/>
        <end position="390"/>
    </location>
</feature>
<reference evidence="2 3" key="1">
    <citation type="journal article" date="2019" name="Sci. Rep.">
        <title>Comparative genomics of chytrid fungi reveal insights into the obligate biotrophic and pathogenic lifestyle of Synchytrium endobioticum.</title>
        <authorList>
            <person name="van de Vossenberg B.T.L.H."/>
            <person name="Warris S."/>
            <person name="Nguyen H.D.T."/>
            <person name="van Gent-Pelzer M.P.E."/>
            <person name="Joly D.L."/>
            <person name="van de Geest H.C."/>
            <person name="Bonants P.J.M."/>
            <person name="Smith D.S."/>
            <person name="Levesque C.A."/>
            <person name="van der Lee T.A.J."/>
        </authorList>
    </citation>
    <scope>NUCLEOTIDE SEQUENCE [LARGE SCALE GENOMIC DNA]</scope>
    <source>
        <strain evidence="2 3">CBS 809.83</strain>
    </source>
</reference>
<gene>
    <name evidence="2" type="ORF">PhCBS80983_g04944</name>
</gene>
<accession>A0A507DWJ8</accession>
<dbReference type="SUPFAM" id="SSF52540">
    <property type="entry name" value="P-loop containing nucleoside triphosphate hydrolases"/>
    <property type="match status" value="1"/>
</dbReference>
<dbReference type="InterPro" id="IPR013954">
    <property type="entry name" value="PNK3P"/>
</dbReference>
<evidence type="ECO:0008006" key="4">
    <source>
        <dbReference type="Google" id="ProtNLM"/>
    </source>
</evidence>
<feature type="compositionally biased region" description="Basic and acidic residues" evidence="1">
    <location>
        <begin position="7"/>
        <end position="20"/>
    </location>
</feature>